<dbReference type="Proteomes" id="UP001203665">
    <property type="component" value="Unassembled WGS sequence"/>
</dbReference>
<protein>
    <submittedName>
        <fullName evidence="1">NDxxF motif lipoprotein</fullName>
    </submittedName>
</protein>
<reference evidence="1" key="1">
    <citation type="submission" date="2022-06" db="EMBL/GenBank/DDBJ databases">
        <title>Alkalicoccobacillus porphyridii sp. nov., isolated from a marine red alga, Porphyridium purpureum and reclassification of Shouchella plakortidis and Shouchella gibsonii as Alkalicoccobacillus plakortidis comb. nov. and Alkalicoccobacillus gibsonii comb. nov.</title>
        <authorList>
            <person name="Kim K.H."/>
            <person name="Lee J.K."/>
            <person name="Han D.M."/>
            <person name="Baek J.H."/>
            <person name="Jeon C.O."/>
        </authorList>
    </citation>
    <scope>NUCLEOTIDE SEQUENCE</scope>
    <source>
        <strain evidence="1">DSM 19153</strain>
    </source>
</reference>
<sequence>MKKGLLGVFGLVVLAGCNQAETEVVESTEIIDIEDIEIFAESDQTNESITEEEIKDSLKTYLDSSGDLHRARFIYEVVLDSEEELDENEAEAYKKINLLLLENDLNFSAYISANTLPDGYQDESEHISDYITTLNQYLIEFDDTIYELIDGEITIDNLKELGSTPDIVNGKEQAKIEKFLEEKEIESSVFE</sequence>
<organism evidence="1 2">
    <name type="scientific">Alkalicoccobacillus plakortidis</name>
    <dbReference type="NCBI Taxonomy" id="444060"/>
    <lineage>
        <taxon>Bacteria</taxon>
        <taxon>Bacillati</taxon>
        <taxon>Bacillota</taxon>
        <taxon>Bacilli</taxon>
        <taxon>Bacillales</taxon>
        <taxon>Bacillaceae</taxon>
        <taxon>Alkalicoccobacillus</taxon>
    </lineage>
</organism>
<comment type="caution">
    <text evidence="1">The sequence shown here is derived from an EMBL/GenBank/DDBJ whole genome shotgun (WGS) entry which is preliminary data.</text>
</comment>
<dbReference type="EMBL" id="JAMQJY010000001">
    <property type="protein sequence ID" value="MCM2676376.1"/>
    <property type="molecule type" value="Genomic_DNA"/>
</dbReference>
<keyword evidence="1" id="KW-0449">Lipoprotein</keyword>
<dbReference type="NCBIfam" id="NF033193">
    <property type="entry name" value="lipo_NDxxF"/>
    <property type="match status" value="1"/>
</dbReference>
<gene>
    <name evidence="1" type="ORF">NDM98_13330</name>
</gene>
<accession>A0ABT0XKG5</accession>
<keyword evidence="2" id="KW-1185">Reference proteome</keyword>
<proteinExistence type="predicted"/>
<dbReference type="RefSeq" id="WP_251608431.1">
    <property type="nucleotide sequence ID" value="NZ_JAMQJY010000001.1"/>
</dbReference>
<dbReference type="InterPro" id="IPR047903">
    <property type="entry name" value="NDxxF_lipo"/>
</dbReference>
<evidence type="ECO:0000313" key="2">
    <source>
        <dbReference type="Proteomes" id="UP001203665"/>
    </source>
</evidence>
<dbReference type="PROSITE" id="PS51257">
    <property type="entry name" value="PROKAR_LIPOPROTEIN"/>
    <property type="match status" value="1"/>
</dbReference>
<evidence type="ECO:0000313" key="1">
    <source>
        <dbReference type="EMBL" id="MCM2676376.1"/>
    </source>
</evidence>
<name>A0ABT0XKG5_9BACI</name>